<keyword evidence="5" id="KW-0449">Lipoprotein</keyword>
<evidence type="ECO:0000313" key="6">
    <source>
        <dbReference type="Proteomes" id="UP000032027"/>
    </source>
</evidence>
<reference evidence="5 6" key="2">
    <citation type="journal article" date="2016" name="ISME J.">
        <title>Physiological and genomic characterization of two novel marine thaumarchaeal strains indicates niche differentiation.</title>
        <authorList>
            <person name="Bayer B."/>
            <person name="Vojvoda J."/>
            <person name="Offre P."/>
            <person name="Alves R.J."/>
            <person name="Elisabeth N.H."/>
            <person name="Garcia J.A."/>
            <person name="Volland J.M."/>
            <person name="Srivastava A."/>
            <person name="Schleper C."/>
            <person name="Herndl G.J."/>
        </authorList>
    </citation>
    <scope>NUCLEOTIDE SEQUENCE [LARGE SCALE GENOMIC DNA]</scope>
    <source>
        <strain evidence="5 6">D3C</strain>
    </source>
</reference>
<dbReference type="PATRIC" id="fig|1582439.9.peg.748"/>
<organism evidence="5 6">
    <name type="scientific">Nitrosopumilus piranensis</name>
    <dbReference type="NCBI Taxonomy" id="1582439"/>
    <lineage>
        <taxon>Archaea</taxon>
        <taxon>Nitrososphaerota</taxon>
        <taxon>Nitrososphaeria</taxon>
        <taxon>Nitrosopumilales</taxon>
        <taxon>Nitrosopumilaceae</taxon>
        <taxon>Nitrosopumilus</taxon>
    </lineage>
</organism>
<dbReference type="Pfam" id="PF01297">
    <property type="entry name" value="ZnuA"/>
    <property type="match status" value="1"/>
</dbReference>
<gene>
    <name evidence="5" type="primary">mntA</name>
    <name evidence="5" type="ORF">NPIRD3C_0731</name>
</gene>
<reference evidence="6" key="1">
    <citation type="submission" date="2015-02" db="EMBL/GenBank/DDBJ databases">
        <title>Characterization of two novel Thaumarchaeota isolated from the Northern Adriatic Sea.</title>
        <authorList>
            <person name="Bayer B."/>
            <person name="Vojvoda J."/>
            <person name="Offre P."/>
            <person name="Srivastava A."/>
            <person name="Elisabeth N."/>
            <person name="Garcia J.A.L."/>
            <person name="Schleper C."/>
            <person name="Herndl G.J."/>
        </authorList>
    </citation>
    <scope>NUCLEOTIDE SEQUENCE [LARGE SCALE GENOMIC DNA]</scope>
    <source>
        <strain evidence="6">D3C</strain>
    </source>
</reference>
<proteinExistence type="predicted"/>
<dbReference type="GO" id="GO:0046872">
    <property type="term" value="F:metal ion binding"/>
    <property type="evidence" value="ECO:0007669"/>
    <property type="project" value="UniProtKB-KW"/>
</dbReference>
<dbReference type="GO" id="GO:0007155">
    <property type="term" value="P:cell adhesion"/>
    <property type="evidence" value="ECO:0007669"/>
    <property type="project" value="InterPro"/>
</dbReference>
<dbReference type="PRINTS" id="PR00690">
    <property type="entry name" value="ADHESNFAMILY"/>
</dbReference>
<dbReference type="HOGENOM" id="CLU_016838_1_1_2"/>
<dbReference type="SUPFAM" id="SSF53807">
    <property type="entry name" value="Helical backbone' metal receptor"/>
    <property type="match status" value="1"/>
</dbReference>
<comment type="subcellular location">
    <subcellularLocation>
        <location evidence="1">Cell envelope</location>
    </subcellularLocation>
</comment>
<dbReference type="PANTHER" id="PTHR42953:SF1">
    <property type="entry name" value="METAL-BINDING PROTEIN HI_0362-RELATED"/>
    <property type="match status" value="1"/>
</dbReference>
<evidence type="ECO:0000256" key="1">
    <source>
        <dbReference type="ARBA" id="ARBA00004196"/>
    </source>
</evidence>
<dbReference type="KEGG" id="nid:NPIRD3C_0731"/>
<dbReference type="Proteomes" id="UP000032027">
    <property type="component" value="Chromosome"/>
</dbReference>
<keyword evidence="4" id="KW-0732">Signal</keyword>
<dbReference type="InterPro" id="IPR006128">
    <property type="entry name" value="Lipoprotein_PsaA-like"/>
</dbReference>
<evidence type="ECO:0000256" key="2">
    <source>
        <dbReference type="ARBA" id="ARBA00022448"/>
    </source>
</evidence>
<dbReference type="InterPro" id="IPR006127">
    <property type="entry name" value="ZnuA-like"/>
</dbReference>
<dbReference type="PRINTS" id="PR00691">
    <property type="entry name" value="ADHESINB"/>
</dbReference>
<name>A0A0C5BYA2_9ARCH</name>
<dbReference type="InterPro" id="IPR006129">
    <property type="entry name" value="AdhesinB"/>
</dbReference>
<dbReference type="PANTHER" id="PTHR42953">
    <property type="entry name" value="HIGH-AFFINITY ZINC UPTAKE SYSTEM PROTEIN ZNUA-RELATED"/>
    <property type="match status" value="1"/>
</dbReference>
<evidence type="ECO:0000256" key="4">
    <source>
        <dbReference type="ARBA" id="ARBA00022729"/>
    </source>
</evidence>
<sequence>MFLEMKKSIIMASAVIVAIVVIVAGLSSTIVQNNNTDEIILNDIKQSSDNSEKIMVTTTTNVVTDLVENIGGEHVQVTGLMGSGVDPHLYRPSASDVKKLQDADIVFYNGLDLEGKMGDIFVKIGREGTAVWAVSENIPQESLLSLDDAGHFDPHIWWDAELWMEAAKVVATGLSEYDPENSKTYESNLKEYMTHLEDLHQTSLEKMNSIPQEQRVLVTAHDAFQYFGHAYGLEEMAIQGWSTDSEAGIREIQNLADEITERKIKAVFVETSISPATIEALTAAVQDKGHNVVIGGKLFSDAIGEKGTSKGTYVGAFTHNVETIVNALK</sequence>
<evidence type="ECO:0000313" key="5">
    <source>
        <dbReference type="EMBL" id="AJM91945.1"/>
    </source>
</evidence>
<evidence type="ECO:0000256" key="3">
    <source>
        <dbReference type="ARBA" id="ARBA00022723"/>
    </source>
</evidence>
<dbReference type="AlphaFoldDB" id="A0A0C5BYA2"/>
<dbReference type="EMBL" id="CP010868">
    <property type="protein sequence ID" value="AJM91945.1"/>
    <property type="molecule type" value="Genomic_DNA"/>
</dbReference>
<dbReference type="GO" id="GO:0030001">
    <property type="term" value="P:metal ion transport"/>
    <property type="evidence" value="ECO:0007669"/>
    <property type="project" value="InterPro"/>
</dbReference>
<keyword evidence="6" id="KW-1185">Reference proteome</keyword>
<protein>
    <submittedName>
        <fullName evidence="5">Manganese-binding lipoprotein MntA</fullName>
    </submittedName>
</protein>
<keyword evidence="3" id="KW-0479">Metal-binding</keyword>
<dbReference type="Gene3D" id="3.40.50.1980">
    <property type="entry name" value="Nitrogenase molybdenum iron protein domain"/>
    <property type="match status" value="2"/>
</dbReference>
<keyword evidence="2" id="KW-0813">Transport</keyword>
<dbReference type="InterPro" id="IPR050492">
    <property type="entry name" value="Bact_metal-bind_prot9"/>
</dbReference>
<reference evidence="5 6" key="3">
    <citation type="journal article" date="2019" name="Int. J. Syst. Evol. Microbiol.">
        <title>Nitrosopumilus adriaticus sp. nov. and Nitrosopumilus piranensis sp. nov., two ammonia-oxidizing archaea from the Adriatic Sea and members of the class Nitrososphaeria.</title>
        <authorList>
            <person name="Bayer B."/>
            <person name="Vojvoda J."/>
            <person name="Reinthaler T."/>
            <person name="Reyes C."/>
            <person name="Pinto M."/>
            <person name="Herndl G.J."/>
        </authorList>
    </citation>
    <scope>NUCLEOTIDE SEQUENCE [LARGE SCALE GENOMIC DNA]</scope>
    <source>
        <strain evidence="5 6">D3C</strain>
    </source>
</reference>
<dbReference type="STRING" id="1582439.NPIRD3C_0731"/>
<accession>A0A0C5BYA2</accession>